<protein>
    <submittedName>
        <fullName evidence="1">Uncharacterized protein</fullName>
    </submittedName>
</protein>
<dbReference type="EMBL" id="CASHSV030000109">
    <property type="protein sequence ID" value="CAJ2649983.1"/>
    <property type="molecule type" value="Genomic_DNA"/>
</dbReference>
<name>A0ACB0K2K5_TRIPR</name>
<gene>
    <name evidence="1" type="ORF">MILVUS5_LOCUS17945</name>
</gene>
<keyword evidence="2" id="KW-1185">Reference proteome</keyword>
<dbReference type="Proteomes" id="UP001177021">
    <property type="component" value="Unassembled WGS sequence"/>
</dbReference>
<evidence type="ECO:0000313" key="2">
    <source>
        <dbReference type="Proteomes" id="UP001177021"/>
    </source>
</evidence>
<sequence length="309" mass="34152">MYRTAAKRLLSSARHYNGNSVFRFRRPHALITSSRFSTTESQHFSNPQSINDPIPIPLSTTENPSFYDSTSSSSSSSSSSDEDSKRFETPKSRAKYEDEHARLLSASLTHVMKLGWTEAALVAGAKDVGLSPSIVGSLSRKEAALVEFFMDDCLQRLVDRIDSDGSLKTLTPSDCISMLIRLRLEMQAPYISTWPQALSIQAQPANVPTSFKQRAMLVDEISHAAGDTASDIDWYAKRTVLGGIYSTTEIYMLTDGSAGFRDTWAFLDARVKDAFDLKKTIQEAQYLAEAVSAGLGNSFQGFVGKVFRR</sequence>
<proteinExistence type="predicted"/>
<reference evidence="1" key="1">
    <citation type="submission" date="2023-10" db="EMBL/GenBank/DDBJ databases">
        <authorList>
            <person name="Rodriguez Cubillos JULIANA M."/>
            <person name="De Vega J."/>
        </authorList>
    </citation>
    <scope>NUCLEOTIDE SEQUENCE</scope>
</reference>
<evidence type="ECO:0000313" key="1">
    <source>
        <dbReference type="EMBL" id="CAJ2649983.1"/>
    </source>
</evidence>
<accession>A0ACB0K2K5</accession>
<comment type="caution">
    <text evidence="1">The sequence shown here is derived from an EMBL/GenBank/DDBJ whole genome shotgun (WGS) entry which is preliminary data.</text>
</comment>
<organism evidence="1 2">
    <name type="scientific">Trifolium pratense</name>
    <name type="common">Red clover</name>
    <dbReference type="NCBI Taxonomy" id="57577"/>
    <lineage>
        <taxon>Eukaryota</taxon>
        <taxon>Viridiplantae</taxon>
        <taxon>Streptophyta</taxon>
        <taxon>Embryophyta</taxon>
        <taxon>Tracheophyta</taxon>
        <taxon>Spermatophyta</taxon>
        <taxon>Magnoliopsida</taxon>
        <taxon>eudicotyledons</taxon>
        <taxon>Gunneridae</taxon>
        <taxon>Pentapetalae</taxon>
        <taxon>rosids</taxon>
        <taxon>fabids</taxon>
        <taxon>Fabales</taxon>
        <taxon>Fabaceae</taxon>
        <taxon>Papilionoideae</taxon>
        <taxon>50 kb inversion clade</taxon>
        <taxon>NPAAA clade</taxon>
        <taxon>Hologalegina</taxon>
        <taxon>IRL clade</taxon>
        <taxon>Trifolieae</taxon>
        <taxon>Trifolium</taxon>
    </lineage>
</organism>